<dbReference type="EMBL" id="KV722331">
    <property type="protein sequence ID" value="OCH96321.1"/>
    <property type="molecule type" value="Genomic_DNA"/>
</dbReference>
<organism evidence="7 8">
    <name type="scientific">Obba rivulosa</name>
    <dbReference type="NCBI Taxonomy" id="1052685"/>
    <lineage>
        <taxon>Eukaryota</taxon>
        <taxon>Fungi</taxon>
        <taxon>Dikarya</taxon>
        <taxon>Basidiomycota</taxon>
        <taxon>Agaricomycotina</taxon>
        <taxon>Agaricomycetes</taxon>
        <taxon>Polyporales</taxon>
        <taxon>Gelatoporiaceae</taxon>
        <taxon>Obba</taxon>
    </lineage>
</organism>
<evidence type="ECO:0000313" key="8">
    <source>
        <dbReference type="Proteomes" id="UP000250043"/>
    </source>
</evidence>
<evidence type="ECO:0008006" key="9">
    <source>
        <dbReference type="Google" id="ProtNLM"/>
    </source>
</evidence>
<feature type="compositionally biased region" description="Basic and acidic residues" evidence="5">
    <location>
        <begin position="257"/>
        <end position="267"/>
    </location>
</feature>
<feature type="transmembrane region" description="Helical" evidence="6">
    <location>
        <begin position="131"/>
        <end position="147"/>
    </location>
</feature>
<evidence type="ECO:0000256" key="5">
    <source>
        <dbReference type="SAM" id="MobiDB-lite"/>
    </source>
</evidence>
<evidence type="ECO:0000256" key="6">
    <source>
        <dbReference type="SAM" id="Phobius"/>
    </source>
</evidence>
<name>A0A8E2J762_9APHY</name>
<dbReference type="InterPro" id="IPR006603">
    <property type="entry name" value="PQ-loop_rpt"/>
</dbReference>
<dbReference type="PANTHER" id="PTHR16201">
    <property type="entry name" value="SEVEN TRANSMEMBRANE PROTEIN 1-RELATED"/>
    <property type="match status" value="1"/>
</dbReference>
<dbReference type="Proteomes" id="UP000250043">
    <property type="component" value="Unassembled WGS sequence"/>
</dbReference>
<accession>A0A8E2J762</accession>
<dbReference type="AlphaFoldDB" id="A0A8E2J762"/>
<feature type="transmembrane region" description="Helical" evidence="6">
    <location>
        <begin position="195"/>
        <end position="216"/>
    </location>
</feature>
<keyword evidence="2 6" id="KW-0812">Transmembrane</keyword>
<dbReference type="OrthoDB" id="407617at2759"/>
<keyword evidence="8" id="KW-1185">Reference proteome</keyword>
<feature type="compositionally biased region" description="Polar residues" evidence="5">
    <location>
        <begin position="236"/>
        <end position="246"/>
    </location>
</feature>
<evidence type="ECO:0000256" key="2">
    <source>
        <dbReference type="ARBA" id="ARBA00022692"/>
    </source>
</evidence>
<evidence type="ECO:0000256" key="4">
    <source>
        <dbReference type="ARBA" id="ARBA00023136"/>
    </source>
</evidence>
<keyword evidence="3 6" id="KW-1133">Transmembrane helix</keyword>
<keyword evidence="4 6" id="KW-0472">Membrane</keyword>
<dbReference type="InterPro" id="IPR051415">
    <property type="entry name" value="LAAT-1"/>
</dbReference>
<comment type="subcellular location">
    <subcellularLocation>
        <location evidence="1">Membrane</location>
        <topology evidence="1">Multi-pass membrane protein</topology>
    </subcellularLocation>
</comment>
<feature type="region of interest" description="Disordered" evidence="5">
    <location>
        <begin position="227"/>
        <end position="298"/>
    </location>
</feature>
<dbReference type="Pfam" id="PF04193">
    <property type="entry name" value="PQ-loop"/>
    <property type="match status" value="2"/>
</dbReference>
<reference evidence="7 8" key="1">
    <citation type="submission" date="2016-07" db="EMBL/GenBank/DDBJ databases">
        <title>Draft genome of the white-rot fungus Obba rivulosa 3A-2.</title>
        <authorList>
            <consortium name="DOE Joint Genome Institute"/>
            <person name="Miettinen O."/>
            <person name="Riley R."/>
            <person name="Acob R."/>
            <person name="Barry K."/>
            <person name="Cullen D."/>
            <person name="De Vries R."/>
            <person name="Hainaut M."/>
            <person name="Hatakka A."/>
            <person name="Henrissat B."/>
            <person name="Hilden K."/>
            <person name="Kuo R."/>
            <person name="Labutti K."/>
            <person name="Lipzen A."/>
            <person name="Makela M.R."/>
            <person name="Sandor L."/>
            <person name="Spatafora J.W."/>
            <person name="Grigoriev I.V."/>
            <person name="Hibbett D.S."/>
        </authorList>
    </citation>
    <scope>NUCLEOTIDE SEQUENCE [LARGE SCALE GENOMIC DNA]</scope>
    <source>
        <strain evidence="7 8">3A-2</strain>
    </source>
</reference>
<dbReference type="PANTHER" id="PTHR16201:SF37">
    <property type="entry name" value="PQ-LOOP REPEAT-CONTAINING PROTEIN"/>
    <property type="match status" value="1"/>
</dbReference>
<proteinExistence type="predicted"/>
<evidence type="ECO:0000256" key="1">
    <source>
        <dbReference type="ARBA" id="ARBA00004141"/>
    </source>
</evidence>
<feature type="transmembrane region" description="Helical" evidence="6">
    <location>
        <begin position="39"/>
        <end position="59"/>
    </location>
</feature>
<protein>
    <recommendedName>
        <fullName evidence="9">PQ-loop-domain-containing protein</fullName>
    </recommendedName>
</protein>
<evidence type="ECO:0000313" key="7">
    <source>
        <dbReference type="EMBL" id="OCH96321.1"/>
    </source>
</evidence>
<sequence>MPANSAAENVLGTMGTICWTVQLIPQIWKSWRTKTTEGLSQWLVFMWGVSGVFLGVYAIVQDLNIPLIVQPQLFASLSFVSWAQCQYYGKQRSRAAVITMWIFVMTLSAGFEAGMIYAVRPSFQRGNDGPVKAFGIISAVTISSALLPQYYEIYKHGEVIGISITFMAIDCLGGIFSVLSLVFKNKLDVTACVTYSLVVLLDGIVLLLAAILNPLARRRRKRLATQAATVDDVQPGQPTMSESISRTVAVRPTTPFEDTRSNNDRRSYMGMRGTAVEEASATHGERHVDPQRVQLMES</sequence>
<gene>
    <name evidence="7" type="ORF">OBBRIDRAFT_787400</name>
</gene>
<dbReference type="Gene3D" id="1.20.1280.290">
    <property type="match status" value="2"/>
</dbReference>
<dbReference type="SMART" id="SM00679">
    <property type="entry name" value="CTNS"/>
    <property type="match status" value="2"/>
</dbReference>
<evidence type="ECO:0000256" key="3">
    <source>
        <dbReference type="ARBA" id="ARBA00022989"/>
    </source>
</evidence>
<feature type="transmembrane region" description="Helical" evidence="6">
    <location>
        <begin position="159"/>
        <end position="183"/>
    </location>
</feature>
<feature type="transmembrane region" description="Helical" evidence="6">
    <location>
        <begin position="95"/>
        <end position="119"/>
    </location>
</feature>
<dbReference type="GO" id="GO:0016020">
    <property type="term" value="C:membrane"/>
    <property type="evidence" value="ECO:0007669"/>
    <property type="project" value="UniProtKB-SubCell"/>
</dbReference>